<sequence length="427" mass="48041">MHTIKMGFSQKNITPSNSIQTVGFGRTDEWSKGILQPLYAQITIWESDNGICCLAAIDHIGFSKQHADFLRDEIGNLLSVSREKVMLCFSHTHAAPNDSSAPEYFKFLCKQVKSGVSEAIRDLTPVYAAWGNAYTDIGVNRRSSCEALDRRIGIFKICDAKEGALKLILLRLTVHNNVLKADNYLISPDFFGSVRDELQSQYGCPVMVTQGASGNVAPKYFKSKILPPDANDSRFIRSDAALNEMAQTVLQETEPVIASLIPRNLESISMYSEKITLFSDVPSYDRALAIAKEAAKACGIDGTAWLMEVERLLQNQITVQEEEIEVQYFFLDTFCLCGVANEIMCEFALRVSEMLQNEYFYFGGYTNGCTGYFPTEEEFDKGGYEVYWSMLFYFRYHGRVFPLQRNSAAELIRFAADNARGIKFPLS</sequence>
<dbReference type="Proteomes" id="UP000306509">
    <property type="component" value="Unassembled WGS sequence"/>
</dbReference>
<keyword evidence="2" id="KW-1185">Reference proteome</keyword>
<gene>
    <name evidence="1" type="ORF">DSM106044_04750</name>
</gene>
<reference evidence="1 2" key="1">
    <citation type="journal article" date="2019" name="Anaerobe">
        <title>Detection of Robinsoniella peoriensis in multiple bone samples of a trauma patient.</title>
        <authorList>
            <person name="Schrottner P."/>
            <person name="Hartwich K."/>
            <person name="Bunk B."/>
            <person name="Schober I."/>
            <person name="Helbig S."/>
            <person name="Rudolph W.W."/>
            <person name="Gunzer F."/>
        </authorList>
    </citation>
    <scope>NUCLEOTIDE SEQUENCE [LARGE SCALE GENOMIC DNA]</scope>
    <source>
        <strain evidence="1 2">DSM 106044</strain>
    </source>
</reference>
<accession>A0A4U8Q394</accession>
<dbReference type="RefSeq" id="WP_138003824.1">
    <property type="nucleotide sequence ID" value="NZ_CAUSDN010000135.1"/>
</dbReference>
<evidence type="ECO:0000313" key="1">
    <source>
        <dbReference type="EMBL" id="TLC98412.1"/>
    </source>
</evidence>
<evidence type="ECO:0000313" key="2">
    <source>
        <dbReference type="Proteomes" id="UP000306509"/>
    </source>
</evidence>
<comment type="caution">
    <text evidence="1">The sequence shown here is derived from an EMBL/GenBank/DDBJ whole genome shotgun (WGS) entry which is preliminary data.</text>
</comment>
<organism evidence="1 2">
    <name type="scientific">Robinsoniella peoriensis</name>
    <dbReference type="NCBI Taxonomy" id="180332"/>
    <lineage>
        <taxon>Bacteria</taxon>
        <taxon>Bacillati</taxon>
        <taxon>Bacillota</taxon>
        <taxon>Clostridia</taxon>
        <taxon>Lachnospirales</taxon>
        <taxon>Lachnospiraceae</taxon>
        <taxon>Robinsoniella</taxon>
    </lineage>
</organism>
<evidence type="ECO:0008006" key="3">
    <source>
        <dbReference type="Google" id="ProtNLM"/>
    </source>
</evidence>
<dbReference type="EMBL" id="QGQD01000096">
    <property type="protein sequence ID" value="TLC98412.1"/>
    <property type="molecule type" value="Genomic_DNA"/>
</dbReference>
<dbReference type="AlphaFoldDB" id="A0A4U8Q394"/>
<name>A0A4U8Q394_9FIRM</name>
<protein>
    <recommendedName>
        <fullName evidence="3">Neutral/alkaline non-lysosomal ceramidase</fullName>
    </recommendedName>
</protein>
<dbReference type="STRING" id="180332.GCA_000797495_00650"/>
<proteinExistence type="predicted"/>